<keyword evidence="2" id="KW-1185">Reference proteome</keyword>
<proteinExistence type="predicted"/>
<organism evidence="1 2">
    <name type="scientific">Carpinus fangiana</name>
    <dbReference type="NCBI Taxonomy" id="176857"/>
    <lineage>
        <taxon>Eukaryota</taxon>
        <taxon>Viridiplantae</taxon>
        <taxon>Streptophyta</taxon>
        <taxon>Embryophyta</taxon>
        <taxon>Tracheophyta</taxon>
        <taxon>Spermatophyta</taxon>
        <taxon>Magnoliopsida</taxon>
        <taxon>eudicotyledons</taxon>
        <taxon>Gunneridae</taxon>
        <taxon>Pentapetalae</taxon>
        <taxon>rosids</taxon>
        <taxon>fabids</taxon>
        <taxon>Fagales</taxon>
        <taxon>Betulaceae</taxon>
        <taxon>Carpinus</taxon>
    </lineage>
</organism>
<dbReference type="AlphaFoldDB" id="A0A5N6RV13"/>
<protein>
    <submittedName>
        <fullName evidence="1">Uncharacterized protein</fullName>
    </submittedName>
</protein>
<dbReference type="OrthoDB" id="1696465at2759"/>
<gene>
    <name evidence="1" type="ORF">FH972_020886</name>
</gene>
<evidence type="ECO:0000313" key="2">
    <source>
        <dbReference type="Proteomes" id="UP000327013"/>
    </source>
</evidence>
<dbReference type="Proteomes" id="UP000327013">
    <property type="component" value="Chromosome 8"/>
</dbReference>
<dbReference type="PANTHER" id="PTHR35121:SF4">
    <property type="entry name" value="SWIM-TYPE DOMAIN-CONTAINING PROTEIN"/>
    <property type="match status" value="1"/>
</dbReference>
<reference evidence="1 2" key="1">
    <citation type="submission" date="2019-06" db="EMBL/GenBank/DDBJ databases">
        <title>A chromosomal-level reference genome of Carpinus fangiana (Coryloideae, Betulaceae).</title>
        <authorList>
            <person name="Yang X."/>
            <person name="Wang Z."/>
            <person name="Zhang L."/>
            <person name="Hao G."/>
            <person name="Liu J."/>
            <person name="Yang Y."/>
        </authorList>
    </citation>
    <scope>NUCLEOTIDE SEQUENCE [LARGE SCALE GENOMIC DNA]</scope>
    <source>
        <strain evidence="1">Cfa_2016G</strain>
        <tissue evidence="1">Leaf</tissue>
    </source>
</reference>
<evidence type="ECO:0000313" key="1">
    <source>
        <dbReference type="EMBL" id="KAE8126142.1"/>
    </source>
</evidence>
<accession>A0A5N6RV13</accession>
<sequence length="109" mass="12297">MAAGAADMMLQCVYEGSLSMHDMEIERRPYHRNCSCALHKLKGVYSINACSSHHQRNNISFPKKNSWTDCCSLSISASKSSSQLPSLLVDLSNRNREDDKFLQRLDMAN</sequence>
<name>A0A5N6RV13_9ROSI</name>
<dbReference type="PANTHER" id="PTHR35121">
    <property type="entry name" value="HOMEODOMAIN PROTEIN 8, PUTATIVE-RELATED"/>
    <property type="match status" value="1"/>
</dbReference>
<dbReference type="EMBL" id="CM017328">
    <property type="protein sequence ID" value="KAE8126142.1"/>
    <property type="molecule type" value="Genomic_DNA"/>
</dbReference>